<evidence type="ECO:0000313" key="3">
    <source>
        <dbReference type="Proteomes" id="UP000233782"/>
    </source>
</evidence>
<dbReference type="SUPFAM" id="SSF53756">
    <property type="entry name" value="UDP-Glycosyltransferase/glycogen phosphorylase"/>
    <property type="match status" value="1"/>
</dbReference>
<evidence type="ECO:0000313" key="2">
    <source>
        <dbReference type="EMBL" id="PKV75529.1"/>
    </source>
</evidence>
<dbReference type="OrthoDB" id="9790710at2"/>
<sequence>MVDSLLIFDTHPVQYRVPVWQAIEALKPGRIRVIYASDCSVRGYRDNEFGERVVWDEPLLEGYSFSILNCVNGEPLTGWNSLTGEGVREEIDKFSPSAILLTGFNYKYDFIAYKEALLRKIPIWIRCECQDEAFVRSNIKSFIRFGFYSLLYSPIKKFFYIGELNRLHYIKHGAYPQKLRAASYCTVDKFKALDHNSKSRLRSQARSKAGIKESDLVIGFSGKFITKKNPCILYKMLNNMPSSILQRLAFYFIGSGELEGKLKSLGQNTLKEFGIKSHFTGFVNQSQLTQHYLAIDILVLPSQRMGETWGLVANEALQAGCGVIVSDAVGCSVDFGSWDRVKVFKENNADELAKCIVELSHYSRDFDWAKERIGNYSVDAVAVSIANELA</sequence>
<dbReference type="InterPro" id="IPR001296">
    <property type="entry name" value="Glyco_trans_1"/>
</dbReference>
<comment type="caution">
    <text evidence="2">The sequence shown here is derived from an EMBL/GenBank/DDBJ whole genome shotgun (WGS) entry which is preliminary data.</text>
</comment>
<keyword evidence="2" id="KW-0808">Transferase</keyword>
<organism evidence="2 3">
    <name type="scientific">Pontibacter ramchanderi</name>
    <dbReference type="NCBI Taxonomy" id="1179743"/>
    <lineage>
        <taxon>Bacteria</taxon>
        <taxon>Pseudomonadati</taxon>
        <taxon>Bacteroidota</taxon>
        <taxon>Cytophagia</taxon>
        <taxon>Cytophagales</taxon>
        <taxon>Hymenobacteraceae</taxon>
        <taxon>Pontibacter</taxon>
    </lineage>
</organism>
<name>A0A2N3V1M0_9BACT</name>
<dbReference type="Proteomes" id="UP000233782">
    <property type="component" value="Unassembled WGS sequence"/>
</dbReference>
<dbReference type="Gene3D" id="3.40.50.2000">
    <property type="entry name" value="Glycogen Phosphorylase B"/>
    <property type="match status" value="1"/>
</dbReference>
<keyword evidence="3" id="KW-1185">Reference proteome</keyword>
<dbReference type="GO" id="GO:0016757">
    <property type="term" value="F:glycosyltransferase activity"/>
    <property type="evidence" value="ECO:0007669"/>
    <property type="project" value="InterPro"/>
</dbReference>
<reference evidence="2 3" key="1">
    <citation type="submission" date="2017-12" db="EMBL/GenBank/DDBJ databases">
        <title>Genomic Encyclopedia of Type Strains, Phase III (KMG-III): the genomes of soil and plant-associated and newly described type strains.</title>
        <authorList>
            <person name="Whitman W."/>
        </authorList>
    </citation>
    <scope>NUCLEOTIDE SEQUENCE [LARGE SCALE GENOMIC DNA]</scope>
    <source>
        <strain evidence="2 3">LP43</strain>
    </source>
</reference>
<dbReference type="PANTHER" id="PTHR45947:SF3">
    <property type="entry name" value="SULFOQUINOVOSYL TRANSFERASE SQD2"/>
    <property type="match status" value="1"/>
</dbReference>
<dbReference type="EMBL" id="PJMU01000001">
    <property type="protein sequence ID" value="PKV75529.1"/>
    <property type="molecule type" value="Genomic_DNA"/>
</dbReference>
<dbReference type="AlphaFoldDB" id="A0A2N3V1M0"/>
<gene>
    <name evidence="2" type="ORF">BD749_0471</name>
</gene>
<dbReference type="PANTHER" id="PTHR45947">
    <property type="entry name" value="SULFOQUINOVOSYL TRANSFERASE SQD2"/>
    <property type="match status" value="1"/>
</dbReference>
<evidence type="ECO:0000259" key="1">
    <source>
        <dbReference type="Pfam" id="PF00534"/>
    </source>
</evidence>
<dbReference type="CDD" id="cd03801">
    <property type="entry name" value="GT4_PimA-like"/>
    <property type="match status" value="1"/>
</dbReference>
<protein>
    <submittedName>
        <fullName evidence="2">Glycosyltransferase involved in cell wall biosynthesis</fullName>
    </submittedName>
</protein>
<dbReference type="Pfam" id="PF00534">
    <property type="entry name" value="Glycos_transf_1"/>
    <property type="match status" value="1"/>
</dbReference>
<feature type="domain" description="Glycosyl transferase family 1" evidence="1">
    <location>
        <begin position="204"/>
        <end position="360"/>
    </location>
</feature>
<accession>A0A2N3V1M0</accession>
<proteinExistence type="predicted"/>
<dbReference type="RefSeq" id="WP_101442757.1">
    <property type="nucleotide sequence ID" value="NZ_PJMU01000001.1"/>
</dbReference>
<dbReference type="InterPro" id="IPR050194">
    <property type="entry name" value="Glycosyltransferase_grp1"/>
</dbReference>